<evidence type="ECO:0000313" key="1">
    <source>
        <dbReference type="EMBL" id="TGL62751.1"/>
    </source>
</evidence>
<dbReference type="AlphaFoldDB" id="A0A4R9KCA3"/>
<protein>
    <submittedName>
        <fullName evidence="1">HIT family hydrolase</fullName>
    </submittedName>
</protein>
<gene>
    <name evidence="1" type="ORF">EHQ58_02115</name>
</gene>
<evidence type="ECO:0000313" key="2">
    <source>
        <dbReference type="Proteomes" id="UP000297693"/>
    </source>
</evidence>
<keyword evidence="1" id="KW-0378">Hydrolase</keyword>
<dbReference type="InterPro" id="IPR036265">
    <property type="entry name" value="HIT-like_sf"/>
</dbReference>
<keyword evidence="2" id="KW-1185">Reference proteome</keyword>
<reference evidence="1" key="1">
    <citation type="journal article" date="2019" name="PLoS Negl. Trop. Dis.">
        <title>Revisiting the worldwide diversity of Leptospira species in the environment.</title>
        <authorList>
            <person name="Vincent A.T."/>
            <person name="Schiettekatte O."/>
            <person name="Bourhy P."/>
            <person name="Veyrier F.J."/>
            <person name="Picardeau M."/>
        </authorList>
    </citation>
    <scope>NUCLEOTIDE SEQUENCE [LARGE SCALE GENOMIC DNA]</scope>
    <source>
        <strain evidence="1">201702476</strain>
    </source>
</reference>
<proteinExistence type="predicted"/>
<dbReference type="Proteomes" id="UP000297693">
    <property type="component" value="Unassembled WGS sequence"/>
</dbReference>
<dbReference type="GO" id="GO:0016787">
    <property type="term" value="F:hydrolase activity"/>
    <property type="evidence" value="ECO:0007669"/>
    <property type="project" value="UniProtKB-KW"/>
</dbReference>
<dbReference type="Gene3D" id="3.30.428.10">
    <property type="entry name" value="HIT-like"/>
    <property type="match status" value="1"/>
</dbReference>
<comment type="caution">
    <text evidence="1">The sequence shown here is derived from an EMBL/GenBank/DDBJ whole genome shotgun (WGS) entry which is preliminary data.</text>
</comment>
<dbReference type="EMBL" id="RQGD01000009">
    <property type="protein sequence ID" value="TGL62751.1"/>
    <property type="molecule type" value="Genomic_DNA"/>
</dbReference>
<dbReference type="OrthoDB" id="9784774at2"/>
<dbReference type="SUPFAM" id="SSF54197">
    <property type="entry name" value="HIT-like"/>
    <property type="match status" value="1"/>
</dbReference>
<organism evidence="1 2">
    <name type="scientific">Leptospira ognonensis</name>
    <dbReference type="NCBI Taxonomy" id="2484945"/>
    <lineage>
        <taxon>Bacteria</taxon>
        <taxon>Pseudomonadati</taxon>
        <taxon>Spirochaetota</taxon>
        <taxon>Spirochaetia</taxon>
        <taxon>Leptospirales</taxon>
        <taxon>Leptospiraceae</taxon>
        <taxon>Leptospira</taxon>
    </lineage>
</organism>
<sequence length="122" mass="13734">MTCPICEAHKIGKDIIAQTEHWILRKAPEDKNLNGYCYLESKKHVENWQLLSLEECQDFGNILHKGLEASLVLPSSPDKVYFAAIAEAVPHLHMHLVPRYQNHSKGIGHLEQALGPGFLKAL</sequence>
<name>A0A4R9KCA3_9LEPT</name>
<accession>A0A4R9KCA3</accession>